<evidence type="ECO:0000256" key="1">
    <source>
        <dbReference type="ARBA" id="ARBA00001946"/>
    </source>
</evidence>
<dbReference type="CDD" id="cd04685">
    <property type="entry name" value="NUDIX_Hydrolase"/>
    <property type="match status" value="1"/>
</dbReference>
<dbReference type="Pfam" id="PF00293">
    <property type="entry name" value="NUDIX"/>
    <property type="match status" value="1"/>
</dbReference>
<dbReference type="PANTHER" id="PTHR43046:SF12">
    <property type="entry name" value="GDP-MANNOSE MANNOSYL HYDROLASE"/>
    <property type="match status" value="1"/>
</dbReference>
<evidence type="ECO:0000313" key="8">
    <source>
        <dbReference type="EMBL" id="GAA4403753.1"/>
    </source>
</evidence>
<gene>
    <name evidence="8" type="ORF">GCM10023168_15550</name>
</gene>
<feature type="domain" description="Nudix hydrolase" evidence="7">
    <location>
        <begin position="25"/>
        <end position="170"/>
    </location>
</feature>
<organism evidence="8 9">
    <name type="scientific">Fodinibacter luteus</name>
    <dbReference type="NCBI Taxonomy" id="552064"/>
    <lineage>
        <taxon>Bacteria</taxon>
        <taxon>Bacillati</taxon>
        <taxon>Actinomycetota</taxon>
        <taxon>Actinomycetes</taxon>
        <taxon>Micrococcales</taxon>
        <taxon>Intrasporangiaceae</taxon>
        <taxon>Fodinibacter (ex Wang et al. 2009)</taxon>
    </lineage>
</organism>
<dbReference type="SUPFAM" id="SSF55811">
    <property type="entry name" value="Nudix"/>
    <property type="match status" value="1"/>
</dbReference>
<keyword evidence="3 5" id="KW-0378">Hydrolase</keyword>
<evidence type="ECO:0000256" key="3">
    <source>
        <dbReference type="ARBA" id="ARBA00022801"/>
    </source>
</evidence>
<feature type="region of interest" description="Disordered" evidence="6">
    <location>
        <begin position="1"/>
        <end position="20"/>
    </location>
</feature>
<evidence type="ECO:0000256" key="2">
    <source>
        <dbReference type="ARBA" id="ARBA00005582"/>
    </source>
</evidence>
<dbReference type="Gene3D" id="3.90.79.10">
    <property type="entry name" value="Nucleoside Triphosphate Pyrophosphohydrolase"/>
    <property type="match status" value="1"/>
</dbReference>
<dbReference type="InterPro" id="IPR015797">
    <property type="entry name" value="NUDIX_hydrolase-like_dom_sf"/>
</dbReference>
<keyword evidence="4" id="KW-0460">Magnesium</keyword>
<evidence type="ECO:0000313" key="9">
    <source>
        <dbReference type="Proteomes" id="UP001500945"/>
    </source>
</evidence>
<evidence type="ECO:0000256" key="5">
    <source>
        <dbReference type="RuleBase" id="RU003476"/>
    </source>
</evidence>
<keyword evidence="9" id="KW-1185">Reference proteome</keyword>
<name>A0ABP8KBP4_9MICO</name>
<sequence>MAMPTPAYPGQPGFVVPAPQDRPRYDRRAVRVLLLDEDDRMLLFLDSDLGLDPVAHWWVTPGGGVDPGESDHEAAVRELWEETGLVVDADELVGPVLTRVAVHGYSDKVVDQTEVFYVVRVPAFEVDTTAHTEEELLTVADIRWWALPDLATTDDDVWPRDVLAVLELAQRPHAWSDGPVQADPVEESSVPAS</sequence>
<dbReference type="InterPro" id="IPR020084">
    <property type="entry name" value="NUDIX_hydrolase_CS"/>
</dbReference>
<evidence type="ECO:0000259" key="7">
    <source>
        <dbReference type="PROSITE" id="PS51462"/>
    </source>
</evidence>
<dbReference type="PANTHER" id="PTHR43046">
    <property type="entry name" value="GDP-MANNOSE MANNOSYL HYDROLASE"/>
    <property type="match status" value="1"/>
</dbReference>
<comment type="caution">
    <text evidence="8">The sequence shown here is derived from an EMBL/GenBank/DDBJ whole genome shotgun (WGS) entry which is preliminary data.</text>
</comment>
<dbReference type="PROSITE" id="PS51462">
    <property type="entry name" value="NUDIX"/>
    <property type="match status" value="1"/>
</dbReference>
<dbReference type="InterPro" id="IPR020476">
    <property type="entry name" value="Nudix_hydrolase"/>
</dbReference>
<comment type="cofactor">
    <cofactor evidence="1">
        <name>Mg(2+)</name>
        <dbReference type="ChEBI" id="CHEBI:18420"/>
    </cofactor>
</comment>
<proteinExistence type="inferred from homology"/>
<dbReference type="PRINTS" id="PR00502">
    <property type="entry name" value="NUDIXFAMILY"/>
</dbReference>
<dbReference type="EMBL" id="BAABGM010000010">
    <property type="protein sequence ID" value="GAA4403753.1"/>
    <property type="molecule type" value="Genomic_DNA"/>
</dbReference>
<protein>
    <recommendedName>
        <fullName evidence="7">Nudix hydrolase domain-containing protein</fullName>
    </recommendedName>
</protein>
<reference evidence="9" key="1">
    <citation type="journal article" date="2019" name="Int. J. Syst. Evol. Microbiol.">
        <title>The Global Catalogue of Microorganisms (GCM) 10K type strain sequencing project: providing services to taxonomists for standard genome sequencing and annotation.</title>
        <authorList>
            <consortium name="The Broad Institute Genomics Platform"/>
            <consortium name="The Broad Institute Genome Sequencing Center for Infectious Disease"/>
            <person name="Wu L."/>
            <person name="Ma J."/>
        </authorList>
    </citation>
    <scope>NUCLEOTIDE SEQUENCE [LARGE SCALE GENOMIC DNA]</scope>
    <source>
        <strain evidence="9">JCM 17809</strain>
    </source>
</reference>
<evidence type="ECO:0000256" key="4">
    <source>
        <dbReference type="ARBA" id="ARBA00022842"/>
    </source>
</evidence>
<accession>A0ABP8KBP4</accession>
<dbReference type="InterPro" id="IPR000086">
    <property type="entry name" value="NUDIX_hydrolase_dom"/>
</dbReference>
<dbReference type="Proteomes" id="UP001500945">
    <property type="component" value="Unassembled WGS sequence"/>
</dbReference>
<comment type="similarity">
    <text evidence="2 5">Belongs to the Nudix hydrolase family.</text>
</comment>
<evidence type="ECO:0000256" key="6">
    <source>
        <dbReference type="SAM" id="MobiDB-lite"/>
    </source>
</evidence>
<dbReference type="PROSITE" id="PS00893">
    <property type="entry name" value="NUDIX_BOX"/>
    <property type="match status" value="1"/>
</dbReference>